<feature type="compositionally biased region" description="Basic and acidic residues" evidence="5">
    <location>
        <begin position="76"/>
        <end position="85"/>
    </location>
</feature>
<dbReference type="InterPro" id="IPR039754">
    <property type="entry name" value="Esf1"/>
</dbReference>
<keyword evidence="4" id="KW-0539">Nucleus</keyword>
<evidence type="ECO:0000256" key="2">
    <source>
        <dbReference type="ARBA" id="ARBA00009087"/>
    </source>
</evidence>
<dbReference type="EMBL" id="WJQU01003679">
    <property type="protein sequence ID" value="KAJ6623026.1"/>
    <property type="molecule type" value="Genomic_DNA"/>
</dbReference>
<dbReference type="OrthoDB" id="431825at2759"/>
<dbReference type="GO" id="GO:0006364">
    <property type="term" value="P:rRNA processing"/>
    <property type="evidence" value="ECO:0007669"/>
    <property type="project" value="InterPro"/>
</dbReference>
<feature type="compositionally biased region" description="Acidic residues" evidence="5">
    <location>
        <begin position="510"/>
        <end position="521"/>
    </location>
</feature>
<feature type="domain" description="ESF1 RRM" evidence="7">
    <location>
        <begin position="185"/>
        <end position="334"/>
    </location>
</feature>
<accession>A0A9Q0MJT7</accession>
<evidence type="ECO:0000256" key="5">
    <source>
        <dbReference type="SAM" id="MobiDB-lite"/>
    </source>
</evidence>
<comment type="subcellular location">
    <subcellularLocation>
        <location evidence="1">Nucleus</location>
        <location evidence="1">Nucleolus</location>
    </subcellularLocation>
</comment>
<feature type="compositionally biased region" description="Acidic residues" evidence="5">
    <location>
        <begin position="396"/>
        <end position="405"/>
    </location>
</feature>
<reference evidence="8" key="1">
    <citation type="submission" date="2022-07" db="EMBL/GenBank/DDBJ databases">
        <authorList>
            <person name="Trinca V."/>
            <person name="Uliana J.V.C."/>
            <person name="Torres T.T."/>
            <person name="Ward R.J."/>
            <person name="Monesi N."/>
        </authorList>
    </citation>
    <scope>NUCLEOTIDE SEQUENCE</scope>
    <source>
        <strain evidence="8">HSMRA1968</strain>
        <tissue evidence="8">Whole embryos</tissue>
    </source>
</reference>
<evidence type="ECO:0000259" key="7">
    <source>
        <dbReference type="Pfam" id="PF25121"/>
    </source>
</evidence>
<feature type="domain" description="NUC153" evidence="6">
    <location>
        <begin position="628"/>
        <end position="655"/>
    </location>
</feature>
<feature type="region of interest" description="Disordered" evidence="5">
    <location>
        <begin position="69"/>
        <end position="120"/>
    </location>
</feature>
<evidence type="ECO:0000259" key="6">
    <source>
        <dbReference type="Pfam" id="PF08159"/>
    </source>
</evidence>
<feature type="compositionally biased region" description="Acidic residues" evidence="5">
    <location>
        <begin position="103"/>
        <end position="112"/>
    </location>
</feature>
<gene>
    <name evidence="8" type="primary">Esf1</name>
    <name evidence="8" type="ORF">Bhyg_17266</name>
</gene>
<dbReference type="PANTHER" id="PTHR12202">
    <property type="entry name" value="ESF1 HOMOLOG"/>
    <property type="match status" value="1"/>
</dbReference>
<keyword evidence="3" id="KW-0175">Coiled coil</keyword>
<protein>
    <submittedName>
        <fullName evidence="8">ESF1 like</fullName>
    </submittedName>
</protein>
<dbReference type="Proteomes" id="UP001151699">
    <property type="component" value="Unassembled WGS sequence"/>
</dbReference>
<evidence type="ECO:0000313" key="9">
    <source>
        <dbReference type="Proteomes" id="UP001151699"/>
    </source>
</evidence>
<organism evidence="8 9">
    <name type="scientific">Pseudolycoriella hygida</name>
    <dbReference type="NCBI Taxonomy" id="35572"/>
    <lineage>
        <taxon>Eukaryota</taxon>
        <taxon>Metazoa</taxon>
        <taxon>Ecdysozoa</taxon>
        <taxon>Arthropoda</taxon>
        <taxon>Hexapoda</taxon>
        <taxon>Insecta</taxon>
        <taxon>Pterygota</taxon>
        <taxon>Neoptera</taxon>
        <taxon>Endopterygota</taxon>
        <taxon>Diptera</taxon>
        <taxon>Nematocera</taxon>
        <taxon>Sciaroidea</taxon>
        <taxon>Sciaridae</taxon>
        <taxon>Pseudolycoriella</taxon>
    </lineage>
</organism>
<proteinExistence type="inferred from homology"/>
<comment type="similarity">
    <text evidence="2">Belongs to the ESF1 family.</text>
</comment>
<dbReference type="PANTHER" id="PTHR12202:SF0">
    <property type="entry name" value="ESF1 HOMOLOG"/>
    <property type="match status" value="1"/>
</dbReference>
<dbReference type="AlphaFoldDB" id="A0A9Q0MJT7"/>
<sequence length="703" mass="81350">MSKNKSADDDGSNNKDGIWKDQRFAHLVNDPRFKHIHKSTKKVKIDKRFESMFKDEKFKLKFTVDKYGRRQSKSKTGSEDLKKYYDLSSDEEDVETEQKKEEEEIAKDDDEKDLGNNDSLECDEKLPISIKEKLKDLTIDYARGQADLWTDDSSDDESSESEDEEILKHAWGEIDSEAPTTNDSTRRLAACNMNWDRIRAVDIMVLCNSFLPTGGAILSVTIYPSEFGKERLAEEETMGPKELIETKLDVDSDIEAKEDENEEGTNYNMEKLRQYQLNRLKYFYAVIECNSVDAADKLYKECDGLEYESTATKLDLRFIPDDMTFDDEPKDLCTELPDMTKYTPRLFKTEALQQAKVELTWDENNVERKELNDKLVSGKFAEVADQELRKYVACSSEDESGEDQEEKVNKKKKDSNKEDDKTDSISKYKALLRDINIKEKQKRDSRVEMEFAWSIGVSSKSEKGDMDPTIKADMNHFDKILELKKEKRKARKEEKKKLRRKHRNGGRSDDDMESSEDDLPDGIDLNDPYFAEEFAEGDFQHPNKKQKSKNKGKKRKLSDEEDADEEYKTAELALLLDDDDTKGHFSLKKIQNLENESKTKKRKKNRKKKDVDAEKALLDDDFKINTRDERFSAVYSSHLYNIDPSDSNFKKTKGMLEIIDEKLKRTATASDDVDSQVKMQKPKKDVAVSMLVKSIKRKTGGKV</sequence>
<dbReference type="GO" id="GO:0003723">
    <property type="term" value="F:RNA binding"/>
    <property type="evidence" value="ECO:0007669"/>
    <property type="project" value="TreeGrafter"/>
</dbReference>
<feature type="compositionally biased region" description="Basic residues" evidence="5">
    <location>
        <begin position="599"/>
        <end position="608"/>
    </location>
</feature>
<evidence type="ECO:0000256" key="3">
    <source>
        <dbReference type="ARBA" id="ARBA00023054"/>
    </source>
</evidence>
<comment type="caution">
    <text evidence="8">The sequence shown here is derived from an EMBL/GenBank/DDBJ whole genome shotgun (WGS) entry which is preliminary data.</text>
</comment>
<feature type="region of interest" description="Disordered" evidence="5">
    <location>
        <begin position="587"/>
        <end position="612"/>
    </location>
</feature>
<dbReference type="Pfam" id="PF08159">
    <property type="entry name" value="NUC153"/>
    <property type="match status" value="1"/>
</dbReference>
<evidence type="ECO:0000313" key="8">
    <source>
        <dbReference type="EMBL" id="KAJ6623026.1"/>
    </source>
</evidence>
<evidence type="ECO:0000256" key="4">
    <source>
        <dbReference type="ARBA" id="ARBA00023242"/>
    </source>
</evidence>
<keyword evidence="9" id="KW-1185">Reference proteome</keyword>
<feature type="compositionally biased region" description="Basic and acidic residues" evidence="5">
    <location>
        <begin position="481"/>
        <end position="496"/>
    </location>
</feature>
<name>A0A9Q0MJT7_9DIPT</name>
<dbReference type="Pfam" id="PF25121">
    <property type="entry name" value="RRM_ESF1"/>
    <property type="match status" value="1"/>
</dbReference>
<dbReference type="InterPro" id="IPR012580">
    <property type="entry name" value="NUC153"/>
</dbReference>
<dbReference type="GO" id="GO:0005730">
    <property type="term" value="C:nucleolus"/>
    <property type="evidence" value="ECO:0007669"/>
    <property type="project" value="UniProtKB-SubCell"/>
</dbReference>
<dbReference type="InterPro" id="IPR056750">
    <property type="entry name" value="RRM_ESF1"/>
</dbReference>
<feature type="region of interest" description="Disordered" evidence="5">
    <location>
        <begin position="1"/>
        <end position="21"/>
    </location>
</feature>
<feature type="region of interest" description="Disordered" evidence="5">
    <location>
        <begin position="394"/>
        <end position="423"/>
    </location>
</feature>
<evidence type="ECO:0000256" key="1">
    <source>
        <dbReference type="ARBA" id="ARBA00004604"/>
    </source>
</evidence>
<feature type="compositionally biased region" description="Basic residues" evidence="5">
    <location>
        <begin position="542"/>
        <end position="556"/>
    </location>
</feature>
<feature type="region of interest" description="Disordered" evidence="5">
    <location>
        <begin position="481"/>
        <end position="565"/>
    </location>
</feature>